<dbReference type="GO" id="GO:0003677">
    <property type="term" value="F:DNA binding"/>
    <property type="evidence" value="ECO:0007669"/>
    <property type="project" value="UniProtKB-KW"/>
</dbReference>
<feature type="transmembrane region" description="Helical" evidence="1">
    <location>
        <begin position="124"/>
        <end position="144"/>
    </location>
</feature>
<dbReference type="Gene3D" id="3.40.50.300">
    <property type="entry name" value="P-loop containing nucleotide triphosphate hydrolases"/>
    <property type="match status" value="2"/>
</dbReference>
<dbReference type="KEGG" id="ssph:SPSPH_047400"/>
<evidence type="ECO:0000313" key="4">
    <source>
        <dbReference type="EMBL" id="CVK21545.1"/>
    </source>
</evidence>
<keyword evidence="7" id="KW-1185">Reference proteome</keyword>
<evidence type="ECO:0000313" key="5">
    <source>
        <dbReference type="EMBL" id="WXA41928.1"/>
    </source>
</evidence>
<evidence type="ECO:0000313" key="7">
    <source>
        <dbReference type="Proteomes" id="UP000245702"/>
    </source>
</evidence>
<dbReference type="RefSeq" id="WP_075758133.1">
    <property type="nucleotide sequence ID" value="NZ_CP146992.1"/>
</dbReference>
<dbReference type="InterPro" id="IPR051162">
    <property type="entry name" value="T4SS_component"/>
</dbReference>
<evidence type="ECO:0000259" key="2">
    <source>
        <dbReference type="Pfam" id="PF01580"/>
    </source>
</evidence>
<keyword evidence="5" id="KW-0614">Plasmid</keyword>
<feature type="transmembrane region" description="Helical" evidence="1">
    <location>
        <begin position="269"/>
        <end position="287"/>
    </location>
</feature>
<dbReference type="InterPro" id="IPR027417">
    <property type="entry name" value="P-loop_NTPase"/>
</dbReference>
<evidence type="ECO:0000256" key="1">
    <source>
        <dbReference type="SAM" id="Phobius"/>
    </source>
</evidence>
<proteinExistence type="predicted"/>
<feature type="transmembrane region" description="Helical" evidence="1">
    <location>
        <begin position="218"/>
        <end position="248"/>
    </location>
</feature>
<dbReference type="Proteomes" id="UP000245702">
    <property type="component" value="Unassembled WGS sequence"/>
</dbReference>
<dbReference type="PANTHER" id="PTHR30121">
    <property type="entry name" value="UNCHARACTERIZED PROTEIN YJGR-RELATED"/>
    <property type="match status" value="1"/>
</dbReference>
<dbReference type="AlphaFoldDB" id="A0A1U7MA55"/>
<keyword evidence="1" id="KW-1133">Transmembrane helix</keyword>
<feature type="domain" description="FtsK" evidence="2">
    <location>
        <begin position="306"/>
        <end position="372"/>
    </location>
</feature>
<dbReference type="EMBL" id="CP146992">
    <property type="protein sequence ID" value="WXA41928.1"/>
    <property type="molecule type" value="Genomic_DNA"/>
</dbReference>
<dbReference type="PANTHER" id="PTHR30121:SF6">
    <property type="entry name" value="SLR6007 PROTEIN"/>
    <property type="match status" value="1"/>
</dbReference>
<dbReference type="GO" id="GO:0005524">
    <property type="term" value="F:ATP binding"/>
    <property type="evidence" value="ECO:0007669"/>
    <property type="project" value="InterPro"/>
</dbReference>
<organism evidence="5 6">
    <name type="scientific">Sporomusa sphaeroides DSM 2875</name>
    <dbReference type="NCBI Taxonomy" id="1337886"/>
    <lineage>
        <taxon>Bacteria</taxon>
        <taxon>Bacillati</taxon>
        <taxon>Bacillota</taxon>
        <taxon>Negativicutes</taxon>
        <taxon>Selenomonadales</taxon>
        <taxon>Sporomusaceae</taxon>
        <taxon>Sporomusa</taxon>
    </lineage>
</organism>
<geneLocation type="plasmid" evidence="5 6">
    <name>pSSP59</name>
</geneLocation>
<evidence type="ECO:0000313" key="6">
    <source>
        <dbReference type="Proteomes" id="UP000186950"/>
    </source>
</evidence>
<reference evidence="4 7" key="1">
    <citation type="submission" date="2016-01" db="EMBL/GenBank/DDBJ databases">
        <authorList>
            <person name="Brown R."/>
        </authorList>
    </citation>
    <scope>NUCLEOTIDE SEQUENCE [LARGE SCALE GENOMIC DNA]</scope>
    <source>
        <strain evidence="4">Sporomusa sphaeroides DSM 2875</strain>
    </source>
</reference>
<protein>
    <submittedName>
        <fullName evidence="4">Type IV secretion-system coupling protein DNA-binding domain protein</fullName>
    </submittedName>
</protein>
<keyword evidence="4" id="KW-0238">DNA-binding</keyword>
<reference evidence="5" key="2">
    <citation type="submission" date="2024-03" db="EMBL/GenBank/DDBJ databases">
        <title>Complete genome sequence of Sporomusa sphaeroides DSM 2875T isolated from mud of the Leine river and Sporomusa ovata DSM 2662T isolated from sugar beet leaf silage.</title>
        <authorList>
            <person name="Boeer T."/>
            <person name="Lueschen A."/>
            <person name="Daniel R."/>
            <person name="Poehlein A."/>
        </authorList>
    </citation>
    <scope>NUCLEOTIDE SEQUENCE</scope>
    <source>
        <strain evidence="5">DSM 2875</strain>
        <plasmid evidence="5">pSSP59</plasmid>
    </source>
</reference>
<dbReference type="InterPro" id="IPR032689">
    <property type="entry name" value="TraG-D_C"/>
</dbReference>
<dbReference type="Pfam" id="PF01580">
    <property type="entry name" value="FtsK_SpoIIIE"/>
    <property type="match status" value="1"/>
</dbReference>
<dbReference type="Proteomes" id="UP000186950">
    <property type="component" value="Plasmid pSSP59"/>
</dbReference>
<accession>A0A1U7MA55</accession>
<sequence length="725" mass="83079">MLAENSSKLSFFDFLAFRPMRALCLFLSFCLIIYDFPRYVFAVLFGFLVFKIIYFRRATIYQLGLCRIYLLGGIFLLPFLLIALLPVELTTIQFPSDVNWKQYIINDDYFKDVNLWIWDNLDGLFSVNLGILLSISYGVLIYVCSVELDRNVIKQNDLQGLKVDRNKLFYFDVTWQTYFDYFMLLLLFIYSIPLCLMYGLYVYLLTPVDKAVRTVAEITFLAISLLLSLFTFHLIDFLEIPSLVFQYIMNDGLLSLIHAEFSEFFEFTILRGTFFLWVVAFGLRTVFNCISKEKVLIEQETHKAKVEAVSEINGVYVGVDMEENPVVIADTELNQHTLIMGSTGSGKTSTIYNIVDSALSRSLPLIFLDGKGSKDLVEKMGSLCKKYDREFRVFSLDTENITELNAYNPFSSGNFTEWKNRVMNLFSMASGRGQEHFALAEESFINLVCQILYKDGELMDLRILLFYLENPERLIKKAIKHDRNLAMKLQKELEKEENEMLTSDVVKQLELFFYSNYGDLLDTKGKPTINIKNVIKNGEVALFLFNASSYPLDTRKVAKMVINDINSSFAEIANEQGFTKTYCIFDEFASYASENLSESISLHRSNGMHAVVGTQSLKSVSLKSEETKRIAEELVACCNTFICQPISHLDDIELMAKTMGTRKAYEVTAQVNTVEGGPSGLGTVKYVDEFLVNPQEIRDLATGEGFIYRKAMNMKPYKVKFNYLL</sequence>
<keyword evidence="1" id="KW-0812">Transmembrane</keyword>
<feature type="domain" description="TraD/TraG TraM recognition site" evidence="3">
    <location>
        <begin position="582"/>
        <end position="700"/>
    </location>
</feature>
<name>A0A1U7MA55_9FIRM</name>
<dbReference type="CDD" id="cd01127">
    <property type="entry name" value="TrwB_TraG_TraD_VirD4"/>
    <property type="match status" value="1"/>
</dbReference>
<feature type="transmembrane region" description="Helical" evidence="1">
    <location>
        <begin position="181"/>
        <end position="206"/>
    </location>
</feature>
<dbReference type="OrthoDB" id="2253400at2"/>
<feature type="transmembrane region" description="Helical" evidence="1">
    <location>
        <begin position="68"/>
        <end position="87"/>
    </location>
</feature>
<feature type="transmembrane region" description="Helical" evidence="1">
    <location>
        <begin position="40"/>
        <end position="56"/>
    </location>
</feature>
<dbReference type="Pfam" id="PF12696">
    <property type="entry name" value="TraG-D_C"/>
    <property type="match status" value="1"/>
</dbReference>
<gene>
    <name evidence="5" type="ORF">SPSPH_047400</name>
    <name evidence="4" type="ORF">SSPH_04237</name>
</gene>
<dbReference type="EMBL" id="FCOW01000038">
    <property type="protein sequence ID" value="CVK21545.1"/>
    <property type="molecule type" value="Genomic_DNA"/>
</dbReference>
<dbReference type="InterPro" id="IPR002543">
    <property type="entry name" value="FtsK_dom"/>
</dbReference>
<dbReference type="SUPFAM" id="SSF52540">
    <property type="entry name" value="P-loop containing nucleoside triphosphate hydrolases"/>
    <property type="match status" value="1"/>
</dbReference>
<evidence type="ECO:0000259" key="3">
    <source>
        <dbReference type="Pfam" id="PF12696"/>
    </source>
</evidence>
<keyword evidence="1" id="KW-0472">Membrane</keyword>